<dbReference type="PANTHER" id="PTHR11060">
    <property type="entry name" value="PROTEIN MEMO1"/>
    <property type="match status" value="1"/>
</dbReference>
<dbReference type="InterPro" id="IPR036071">
    <property type="entry name" value="AMMECR1_dom_sf"/>
</dbReference>
<name>A0A5M4B172_9BACT</name>
<dbReference type="Gene3D" id="3.30.1490.150">
    <property type="entry name" value="Hypothetical protein ph0010, domain 2"/>
    <property type="match status" value="1"/>
</dbReference>
<dbReference type="InterPro" id="IPR023473">
    <property type="entry name" value="AMMECR1"/>
</dbReference>
<dbReference type="InterPro" id="IPR027485">
    <property type="entry name" value="AMMECR1_N"/>
</dbReference>
<evidence type="ECO:0000256" key="3">
    <source>
        <dbReference type="SAM" id="SignalP"/>
    </source>
</evidence>
<dbReference type="InterPro" id="IPR002733">
    <property type="entry name" value="AMMECR1_domain"/>
</dbReference>
<evidence type="ECO:0000313" key="5">
    <source>
        <dbReference type="EMBL" id="GET33814.1"/>
    </source>
</evidence>
<dbReference type="Gene3D" id="3.40.830.10">
    <property type="entry name" value="LigB-like"/>
    <property type="match status" value="1"/>
</dbReference>
<reference evidence="5 6" key="1">
    <citation type="submission" date="2019-10" db="EMBL/GenBank/DDBJ databases">
        <title>Prolixibacter strains distinguished by the presence of nitrate reductase genes were adept at nitrate-dependent anaerobic corrosion of metallic iron and carbon steel.</title>
        <authorList>
            <person name="Iino T."/>
            <person name="Shono N."/>
            <person name="Ito K."/>
            <person name="Nakamura R."/>
            <person name="Sueoka K."/>
            <person name="Harayama S."/>
            <person name="Ohkuma M."/>
        </authorList>
    </citation>
    <scope>NUCLEOTIDE SEQUENCE [LARGE SCALE GENOMIC DNA]</scope>
    <source>
        <strain evidence="5 6">JCM 13498</strain>
    </source>
</reference>
<dbReference type="CDD" id="cd07361">
    <property type="entry name" value="MEMO_like"/>
    <property type="match status" value="1"/>
</dbReference>
<dbReference type="AlphaFoldDB" id="A0A5M4B172"/>
<protein>
    <recommendedName>
        <fullName evidence="2">MEMO1 family protein PbJCM13498_26770</fullName>
    </recommendedName>
</protein>
<comment type="similarity">
    <text evidence="1 2">Belongs to the MEMO1 family.</text>
</comment>
<dbReference type="InterPro" id="IPR027623">
    <property type="entry name" value="AmmeMemoSam_A"/>
</dbReference>
<gene>
    <name evidence="5" type="ORF">PbJCM13498_26770</name>
</gene>
<feature type="chain" id="PRO_5024399923" description="MEMO1 family protein PbJCM13498_26770" evidence="3">
    <location>
        <begin position="24"/>
        <end position="491"/>
    </location>
</feature>
<dbReference type="PROSITE" id="PS51112">
    <property type="entry name" value="AMMECR1"/>
    <property type="match status" value="1"/>
</dbReference>
<evidence type="ECO:0000259" key="4">
    <source>
        <dbReference type="PROSITE" id="PS51112"/>
    </source>
</evidence>
<dbReference type="Pfam" id="PF01871">
    <property type="entry name" value="AMMECR1"/>
    <property type="match status" value="1"/>
</dbReference>
<comment type="caution">
    <text evidence="5">The sequence shown here is derived from an EMBL/GenBank/DDBJ whole genome shotgun (WGS) entry which is preliminary data.</text>
</comment>
<dbReference type="NCBIfam" id="TIGR04335">
    <property type="entry name" value="AmmeMemoSam_A"/>
    <property type="match status" value="1"/>
</dbReference>
<proteinExistence type="inferred from homology"/>
<evidence type="ECO:0000256" key="1">
    <source>
        <dbReference type="ARBA" id="ARBA00006315"/>
    </source>
</evidence>
<dbReference type="RefSeq" id="WP_025864505.1">
    <property type="nucleotide sequence ID" value="NZ_BLAX01000001.1"/>
</dbReference>
<dbReference type="OrthoDB" id="9785549at2"/>
<evidence type="ECO:0000313" key="6">
    <source>
        <dbReference type="Proteomes" id="UP000391834"/>
    </source>
</evidence>
<evidence type="ECO:0000256" key="2">
    <source>
        <dbReference type="HAMAP-Rule" id="MF_00055"/>
    </source>
</evidence>
<dbReference type="Gene3D" id="3.30.700.20">
    <property type="entry name" value="Hypothetical protein ph0010, domain 1"/>
    <property type="match status" value="1"/>
</dbReference>
<feature type="domain" description="AMMECR1" evidence="4">
    <location>
        <begin position="314"/>
        <end position="491"/>
    </location>
</feature>
<keyword evidence="6" id="KW-1185">Reference proteome</keyword>
<dbReference type="HAMAP" id="MF_00055">
    <property type="entry name" value="MEMO1"/>
    <property type="match status" value="1"/>
</dbReference>
<dbReference type="NCBIfam" id="TIGR04336">
    <property type="entry name" value="AmmeMemoSam_B"/>
    <property type="match status" value="1"/>
</dbReference>
<keyword evidence="3" id="KW-0732">Signal</keyword>
<sequence length="491" mass="54882">MKTNIPFRVIVVLLLLFSGYLKAQDRQPAVAGSFYPGNAEALKKELRQLFQNTSPQTDSSVAALIIPHAGYIFSGKVAATGYAQIPTEKAYKNVFVIGVSHRIRFNGVSIYPHGNYVTPFGRIPVNETLSQKLINENRIIHFIPEAHQSEHSIEVQLPFLQYHLKKGFRIIPILTGDSNPATTRKLAEALLPYFTSDNLFIISTDFSHYPANATAQKVDKETANAILSGKPEQLQKVCQMLEPNLPENVLTRLCGESGVLTLMEMISGKPEYHYHQIMYQNSSGSSAGDPNRVVGYYAISVTRDKAQAFHLTDRDKSYLLKLARNTIETYLRTGMPPKIAANYPKNLQQHCGAFVTLTKEGKLRGCIGQFNPPIPLVEVVRNMAIAAATKDSRFQPVQLSEMNSIEIEISVLTPLLKIDNAEEFLPRKQGIYIKKGNRGGTYLPQVAEQTGWDRETMLGHCARDKAGIGWNGWKNAELYTYEAIVFHEKEP</sequence>
<dbReference type="SUPFAM" id="SSF143447">
    <property type="entry name" value="AMMECR1-like"/>
    <property type="match status" value="1"/>
</dbReference>
<dbReference type="NCBIfam" id="TIGR00296">
    <property type="entry name" value="TIGR00296 family protein"/>
    <property type="match status" value="1"/>
</dbReference>
<dbReference type="InterPro" id="IPR002737">
    <property type="entry name" value="MEMO1_fam"/>
</dbReference>
<accession>A0A5M4B172</accession>
<dbReference type="EMBL" id="BLAX01000001">
    <property type="protein sequence ID" value="GET33814.1"/>
    <property type="molecule type" value="Genomic_DNA"/>
</dbReference>
<dbReference type="PANTHER" id="PTHR11060:SF0">
    <property type="entry name" value="PROTEIN MEMO1"/>
    <property type="match status" value="1"/>
</dbReference>
<organism evidence="5 6">
    <name type="scientific">Prolixibacter bellariivorans</name>
    <dbReference type="NCBI Taxonomy" id="314319"/>
    <lineage>
        <taxon>Bacteria</taxon>
        <taxon>Pseudomonadati</taxon>
        <taxon>Bacteroidota</taxon>
        <taxon>Bacteroidia</taxon>
        <taxon>Marinilabiliales</taxon>
        <taxon>Prolixibacteraceae</taxon>
        <taxon>Prolixibacter</taxon>
    </lineage>
</organism>
<dbReference type="Pfam" id="PF01875">
    <property type="entry name" value="Memo"/>
    <property type="match status" value="1"/>
</dbReference>
<feature type="signal peptide" evidence="3">
    <location>
        <begin position="1"/>
        <end position="23"/>
    </location>
</feature>
<dbReference type="Proteomes" id="UP000391834">
    <property type="component" value="Unassembled WGS sequence"/>
</dbReference>